<keyword evidence="2 4" id="KW-1133">Transmembrane helix</keyword>
<dbReference type="PANTHER" id="PTHR23531:SF1">
    <property type="entry name" value="QUINOLENE RESISTANCE PROTEIN NORA"/>
    <property type="match status" value="1"/>
</dbReference>
<evidence type="ECO:0000256" key="4">
    <source>
        <dbReference type="SAM" id="Phobius"/>
    </source>
</evidence>
<name>A0ABQ5QFU9_9BACT</name>
<comment type="caution">
    <text evidence="6">The sequence shown here is derived from an EMBL/GenBank/DDBJ whole genome shotgun (WGS) entry which is preliminary data.</text>
</comment>
<dbReference type="Gene3D" id="1.20.1250.20">
    <property type="entry name" value="MFS general substrate transporter like domains"/>
    <property type="match status" value="1"/>
</dbReference>
<dbReference type="PANTHER" id="PTHR23531">
    <property type="entry name" value="QUINOLENE RESISTANCE PROTEIN NORA"/>
    <property type="match status" value="1"/>
</dbReference>
<feature type="domain" description="Major facilitator superfamily (MFS) profile" evidence="5">
    <location>
        <begin position="16"/>
        <end position="393"/>
    </location>
</feature>
<feature type="transmembrane region" description="Helical" evidence="4">
    <location>
        <begin position="343"/>
        <end position="362"/>
    </location>
</feature>
<organism evidence="6 7">
    <name type="scientific">Geothrix limicola</name>
    <dbReference type="NCBI Taxonomy" id="2927978"/>
    <lineage>
        <taxon>Bacteria</taxon>
        <taxon>Pseudomonadati</taxon>
        <taxon>Acidobacteriota</taxon>
        <taxon>Holophagae</taxon>
        <taxon>Holophagales</taxon>
        <taxon>Holophagaceae</taxon>
        <taxon>Geothrix</taxon>
    </lineage>
</organism>
<feature type="transmembrane region" description="Helical" evidence="4">
    <location>
        <begin position="83"/>
        <end position="104"/>
    </location>
</feature>
<accession>A0ABQ5QFU9</accession>
<evidence type="ECO:0000259" key="5">
    <source>
        <dbReference type="PROSITE" id="PS50850"/>
    </source>
</evidence>
<feature type="transmembrane region" description="Helical" evidence="4">
    <location>
        <begin position="177"/>
        <end position="198"/>
    </location>
</feature>
<dbReference type="InterPro" id="IPR020846">
    <property type="entry name" value="MFS_dom"/>
</dbReference>
<evidence type="ECO:0000313" key="7">
    <source>
        <dbReference type="Proteomes" id="UP001165069"/>
    </source>
</evidence>
<feature type="transmembrane region" description="Helical" evidence="4">
    <location>
        <begin position="218"/>
        <end position="244"/>
    </location>
</feature>
<dbReference type="InterPro" id="IPR052714">
    <property type="entry name" value="MFS_Exporter"/>
</dbReference>
<evidence type="ECO:0000313" key="6">
    <source>
        <dbReference type="EMBL" id="GLH73443.1"/>
    </source>
</evidence>
<feature type="transmembrane region" description="Helical" evidence="4">
    <location>
        <begin position="12"/>
        <end position="31"/>
    </location>
</feature>
<feature type="transmembrane region" description="Helical" evidence="4">
    <location>
        <begin position="250"/>
        <end position="269"/>
    </location>
</feature>
<reference evidence="6 7" key="1">
    <citation type="journal article" date="2023" name="Antonie Van Leeuwenhoek">
        <title>Mesoterricola silvestris gen. nov., sp. nov., Mesoterricola sediminis sp. nov., Geothrix oryzae sp. nov., Geothrix edaphica sp. nov., Geothrix rubra sp. nov., and Geothrix limicola sp. nov., six novel members of Acidobacteriota isolated from soils.</title>
        <authorList>
            <person name="Itoh H."/>
            <person name="Sugisawa Y."/>
            <person name="Mise K."/>
            <person name="Xu Z."/>
            <person name="Kuniyasu M."/>
            <person name="Ushijima N."/>
            <person name="Kawano K."/>
            <person name="Kobayashi E."/>
            <person name="Shiratori Y."/>
            <person name="Masuda Y."/>
            <person name="Senoo K."/>
        </authorList>
    </citation>
    <scope>NUCLEOTIDE SEQUENCE [LARGE SCALE GENOMIC DNA]</scope>
    <source>
        <strain evidence="6 7">Red804</strain>
    </source>
</reference>
<feature type="transmembrane region" description="Helical" evidence="4">
    <location>
        <begin position="281"/>
        <end position="299"/>
    </location>
</feature>
<evidence type="ECO:0000256" key="3">
    <source>
        <dbReference type="ARBA" id="ARBA00023136"/>
    </source>
</evidence>
<dbReference type="InterPro" id="IPR011701">
    <property type="entry name" value="MFS"/>
</dbReference>
<keyword evidence="3 4" id="KW-0472">Membrane</keyword>
<feature type="transmembrane region" description="Helical" evidence="4">
    <location>
        <begin position="116"/>
        <end position="138"/>
    </location>
</feature>
<feature type="transmembrane region" description="Helical" evidence="4">
    <location>
        <begin position="150"/>
        <end position="171"/>
    </location>
</feature>
<dbReference type="NCBIfam" id="NF003477">
    <property type="entry name" value="PRK05122.1"/>
    <property type="match status" value="1"/>
</dbReference>
<evidence type="ECO:0000256" key="1">
    <source>
        <dbReference type="ARBA" id="ARBA00022692"/>
    </source>
</evidence>
<dbReference type="EMBL" id="BSDE01000003">
    <property type="protein sequence ID" value="GLH73443.1"/>
    <property type="molecule type" value="Genomic_DNA"/>
</dbReference>
<dbReference type="NCBIfam" id="NF009048">
    <property type="entry name" value="PRK12382.1"/>
    <property type="match status" value="1"/>
</dbReference>
<feature type="transmembrane region" description="Helical" evidence="4">
    <location>
        <begin position="368"/>
        <end position="389"/>
    </location>
</feature>
<keyword evidence="7" id="KW-1185">Reference proteome</keyword>
<dbReference type="InterPro" id="IPR036259">
    <property type="entry name" value="MFS_trans_sf"/>
</dbReference>
<gene>
    <name evidence="6" type="ORF">GETHLI_19450</name>
</gene>
<sequence>MRTQDTGRLAQSPIRVLMPIMAFVFMVYLNIGLAMPVLPLHIHQDLGFDTFVVGLVAGAPFAAALFSRLLAGRFTDQRGGRDAVVFGLSLAIASGGFYLLSMAFSKERMVCLGVLVLGRLLLGAAESFIITGALSWGMGLLGPSHSGRTIAWVGTAIYAAYGAGAPLGTLLYHGYTFTGIAGVTTLLPLVTLPLVLSLPKAEAVKGDHVPFVEVARQVWQPGVALSLSGVGFGAVTTFVSLLYVARGWGSAWFCLTAMSVAFMAGRGLLGHLPDRLGGARVAMVCILIQAFGLFLVWSAPWSGVALAGVILGGLGYSLVYPGLGAEVMRRTSQRARGTAMGTFTAFFDLSLGVSAPALGWMAGRTGLASVFMASGLLALGAAGMTFHLWRGQDPAIQHPEPALVP</sequence>
<dbReference type="PROSITE" id="PS50850">
    <property type="entry name" value="MFS"/>
    <property type="match status" value="1"/>
</dbReference>
<dbReference type="Proteomes" id="UP001165069">
    <property type="component" value="Unassembled WGS sequence"/>
</dbReference>
<protein>
    <submittedName>
        <fullName evidence="6">Arabinose transporter</fullName>
    </submittedName>
</protein>
<dbReference type="SUPFAM" id="SSF103473">
    <property type="entry name" value="MFS general substrate transporter"/>
    <property type="match status" value="1"/>
</dbReference>
<dbReference type="Pfam" id="PF07690">
    <property type="entry name" value="MFS_1"/>
    <property type="match status" value="1"/>
</dbReference>
<proteinExistence type="predicted"/>
<keyword evidence="1 4" id="KW-0812">Transmembrane</keyword>
<evidence type="ECO:0000256" key="2">
    <source>
        <dbReference type="ARBA" id="ARBA00022989"/>
    </source>
</evidence>
<dbReference type="RefSeq" id="WP_285574515.1">
    <property type="nucleotide sequence ID" value="NZ_BSDE01000003.1"/>
</dbReference>
<feature type="transmembrane region" description="Helical" evidence="4">
    <location>
        <begin position="305"/>
        <end position="323"/>
    </location>
</feature>
<feature type="transmembrane region" description="Helical" evidence="4">
    <location>
        <begin position="51"/>
        <end position="71"/>
    </location>
</feature>